<gene>
    <name evidence="1" type="primary">PHM7</name>
    <name evidence="1" type="ORF">LOY88_004874</name>
</gene>
<proteinExistence type="predicted"/>
<dbReference type="EMBL" id="JALBCA010000079">
    <property type="protein sequence ID" value="KAI2384084.1"/>
    <property type="molecule type" value="Genomic_DNA"/>
</dbReference>
<accession>A0ACB8US85</accession>
<sequence length="871" mass="96748">MDTSVQFAKRADELNIDNASNSASGLVSTLLPTLVISGAMVLVFMVLRLSQRRQYIPRTYIGSLREDERTPAPAPGLFGWIGSMMKLPDTYVLRHHSMDAYLLLRYLKISSAICFVGCLISWPILFPVNATGGGGKKQLDMLTFGNVAGNLNRYYAHAFVAWIFIAFVFFMVTRESIYFINLRQAYFFSPLYANRISSKTVLFTSVPDEYLDEARIRKMYGDDKVKNVWLVPDVDALKEKVEDRDKAAFKLEDAETKLIKLATTARVKATKGKTTDEENLQATAMEPVEGESGSAAAKWIKPSSRPTHRLKMIIGKKVDTINWARGEIQRLNPEIEELQAKLRAGDAKLLSSVFVEFYTQNDAQAAYQMLAHNQPLHMAPRYIGLNPADIIWSNLRIKWWELIMRNAATIAVVIVMVIFWAIPVAFVGSISQINYLTDKVPFLRFILKCPPVILGLITSLLPVILLSVLMALLPIVLRLLAKLGGVPTTAAVELRTQNFFFAFQVVQVFLVTTLSSAATSVVTSIIQNPQSAASLLAQNIPKASNFYIAYFILQGLTFSSGALLQIVGLIISKILGKLFDNTPRKMYTRWSTLAGMGWGTILPVVTNLCVIAITYAAIAPLVLGFATIGLYLFYVAYRYNMLYVNNTDIDTKGMIYPRALQQTTVGCYLLIVCLIGLFAIGAASDRHALGPLILMIICGVFTVLYHFALSQALYPLLNYLPKNLEVDETSVPQHAPHNGASGEMLTDAEKGLSNGAASEPPMPKANPLVKFFQPYKYANYATLRQLVPHDSAIVSYPPEVEQHAYFHPSIGSTPPLLWIPRDAGGISKQEVAHTSKVIPITDEDAFIDDNGKITWNEESGVPPIYQEKIYY</sequence>
<comment type="caution">
    <text evidence="1">The sequence shown here is derived from an EMBL/GenBank/DDBJ whole genome shotgun (WGS) entry which is preliminary data.</text>
</comment>
<protein>
    <submittedName>
        <fullName evidence="1">Phosphate metabolism protein 7</fullName>
    </submittedName>
</protein>
<reference evidence="1" key="1">
    <citation type="journal article" date="2022" name="bioRxiv">
        <title>Population genetic analysis of Ophidiomyces ophidiicola, the causative agent of snake fungal disease, indicates recent introductions to the USA.</title>
        <authorList>
            <person name="Ladner J.T."/>
            <person name="Palmer J.M."/>
            <person name="Ettinger C.L."/>
            <person name="Stajich J.E."/>
            <person name="Farrell T.M."/>
            <person name="Glorioso B.M."/>
            <person name="Lawson B."/>
            <person name="Price S.J."/>
            <person name="Stengle A.G."/>
            <person name="Grear D.A."/>
            <person name="Lorch J.M."/>
        </authorList>
    </citation>
    <scope>NUCLEOTIDE SEQUENCE</scope>
    <source>
        <strain evidence="1">NWHC 24266-5</strain>
    </source>
</reference>
<name>A0ACB8US85_9EURO</name>
<organism evidence="1">
    <name type="scientific">Ophidiomyces ophidiicola</name>
    <dbReference type="NCBI Taxonomy" id="1387563"/>
    <lineage>
        <taxon>Eukaryota</taxon>
        <taxon>Fungi</taxon>
        <taxon>Dikarya</taxon>
        <taxon>Ascomycota</taxon>
        <taxon>Pezizomycotina</taxon>
        <taxon>Eurotiomycetes</taxon>
        <taxon>Eurotiomycetidae</taxon>
        <taxon>Onygenales</taxon>
        <taxon>Onygenaceae</taxon>
        <taxon>Ophidiomyces</taxon>
    </lineage>
</organism>
<evidence type="ECO:0000313" key="1">
    <source>
        <dbReference type="EMBL" id="KAI2384084.1"/>
    </source>
</evidence>